<evidence type="ECO:0000256" key="21">
    <source>
        <dbReference type="ARBA" id="ARBA00023125"/>
    </source>
</evidence>
<evidence type="ECO:0000256" key="7">
    <source>
        <dbReference type="ARBA" id="ARBA00020731"/>
    </source>
</evidence>
<evidence type="ECO:0000256" key="19">
    <source>
        <dbReference type="ARBA" id="ARBA00023109"/>
    </source>
</evidence>
<dbReference type="KEGG" id="vg:80536089"/>
<dbReference type="Proteomes" id="UP000680287">
    <property type="component" value="Segment"/>
</dbReference>
<comment type="catalytic activity">
    <reaction evidence="26">
        <text>ATP + H2O = ADP + phosphate + H(+)</text>
        <dbReference type="Rhea" id="RHEA:13065"/>
        <dbReference type="ChEBI" id="CHEBI:15377"/>
        <dbReference type="ChEBI" id="CHEBI:15378"/>
        <dbReference type="ChEBI" id="CHEBI:30616"/>
        <dbReference type="ChEBI" id="CHEBI:43474"/>
        <dbReference type="ChEBI" id="CHEBI:456216"/>
        <dbReference type="EC" id="3.6.4.12"/>
    </reaction>
</comment>
<keyword evidence="21 27" id="KW-0238">DNA-binding</keyword>
<evidence type="ECO:0000256" key="13">
    <source>
        <dbReference type="ARBA" id="ARBA00022759"/>
    </source>
</evidence>
<keyword evidence="8 27" id="KW-1048">Host nucleus</keyword>
<keyword evidence="20 27" id="KW-0190">Covalent protein-DNA linkage</keyword>
<evidence type="ECO:0000256" key="3">
    <source>
        <dbReference type="ARBA" id="ARBA00004147"/>
    </source>
</evidence>
<keyword evidence="32" id="KW-1185">Reference proteome</keyword>
<evidence type="ECO:0000313" key="32">
    <source>
        <dbReference type="Proteomes" id="UP000680287"/>
    </source>
</evidence>
<dbReference type="EC" id="3.6.4.12" evidence="6"/>
<keyword evidence="12 27" id="KW-0547">Nucleotide-binding</keyword>
<dbReference type="GeneID" id="80536089"/>
<comment type="cofactor">
    <cofactor evidence="1">
        <name>Mg(2+)</name>
        <dbReference type="ChEBI" id="CHEBI:18420"/>
    </cofactor>
</comment>
<reference evidence="31 32" key="1">
    <citation type="journal article" date="2019" name="Viruses">
        <title>Metagenomic Next-Generation Sequencing Reveal Presence of a Novel Ungulate Bocaparvovirus in Alpacas.</title>
        <authorList>
            <person name="Kumar D."/>
            <person name="Chaudhary S."/>
            <person name="Lu N."/>
            <person name="Duff M."/>
            <person name="Heffel M."/>
            <person name="McKinney C.A."/>
            <person name="Bedenice D."/>
            <person name="Marthaler D."/>
        </authorList>
    </citation>
    <scope>NUCLEOTIDE SEQUENCE [LARGE SCALE GENOMIC DNA]</scope>
    <source>
        <strain evidence="31 32">Massachusetts 2018</strain>
    </source>
</reference>
<evidence type="ECO:0000256" key="27">
    <source>
        <dbReference type="PROSITE-ProRule" id="PRU01366"/>
    </source>
</evidence>
<dbReference type="RefSeq" id="YP_010798046.1">
    <property type="nucleotide sequence ID" value="NC_076293.1"/>
</dbReference>
<evidence type="ECO:0000256" key="25">
    <source>
        <dbReference type="ARBA" id="ARBA00032999"/>
    </source>
</evidence>
<feature type="active site" description="For nuclease activity" evidence="27">
    <location>
        <position position="226"/>
    </location>
</feature>
<evidence type="ECO:0000256" key="24">
    <source>
        <dbReference type="ARBA" id="ARBA00030491"/>
    </source>
</evidence>
<evidence type="ECO:0000256" key="22">
    <source>
        <dbReference type="ARBA" id="ARBA00023163"/>
    </source>
</evidence>
<keyword evidence="14 27" id="KW-0378">Hydrolase</keyword>
<dbReference type="InterPro" id="IPR049901">
    <property type="entry name" value="PV_NS1-NUC"/>
</dbReference>
<organism evidence="31 32">
    <name type="scientific">Vicugna pacos bocaparvovirus</name>
    <dbReference type="NCBI Taxonomy" id="2597326"/>
    <lineage>
        <taxon>Viruses</taxon>
        <taxon>Monodnaviria</taxon>
        <taxon>Shotokuvirae</taxon>
        <taxon>Cossaviricota</taxon>
        <taxon>Quintoviricetes</taxon>
        <taxon>Piccovirales</taxon>
        <taxon>Parvoviridae</taxon>
        <taxon>Parvovirinae</taxon>
        <taxon>Bocaparvovirus</taxon>
        <taxon>Bocaparvovirus ungulate9</taxon>
    </lineage>
</organism>
<keyword evidence="11" id="KW-0479">Metal-binding</keyword>
<evidence type="ECO:0000256" key="10">
    <source>
        <dbReference type="ARBA" id="ARBA00022722"/>
    </source>
</evidence>
<gene>
    <name evidence="31" type="primary">NS1</name>
</gene>
<keyword evidence="16" id="KW-0067">ATP-binding</keyword>
<evidence type="ECO:0000256" key="18">
    <source>
        <dbReference type="ARBA" id="ARBA00023015"/>
    </source>
</evidence>
<sequence>MSFPTTDQEWLERWYGEISGFKDPAYTYILKWPVLEWKHWERETLDIFSPGTASIVEAMVDEEQSRVLEDAAYDWHQSLAMAIKGESTLGYHLCVAAYEACRKLMSMKQQQHNPDFSCLVQAEIGEENLHVHIVLGGSGLTKFNAKKNQVYIAREWFKHLYAKFRLFEESNFTKNVQYHIAGYISRALDQLKRHDVSGLCEILTYRDRHGEEHAQRIDPRSFIQNYILPKNRKCFSYMSYQMCTIELASFDTNKTYIYTQLNDYPITHYLRKELYKKLINNDSAETGEPPFKMARWEELPKVTDNQLEQKTIINKPQRVGRKTNLMLDTLQRCEENFICTLEEMVLSHPEIVLMYEGMPGGNKALENILEMYKIKVTRSHTALSFLESMHIGSDSINTDNKAVRLFNYQGYNAMQAGHWICTVLDKKAGKQNTICFFGPASTGKTNIAKAVAEAVKLYGCVNHLNKNFVFNDCQNKLLAWWEECVMSNDWVEPAKCLMGGTKFRVDRKHKDSAEQPQTPLLISTNHNIYTVVGGNAVTSVHEKPIRDRVCQFDFMKALPQDFGEITVNEIAEWLLCCRAEFECTLNGFRRRWKLDKIPNRFPLGELCSGHTQDWTLYSHGPCYACGGYLPHTNSPDGDWNRQEESDQGKESSPHLLGGNTKGSRVSSLCFSYRRQPASSSVRRPRDRCSSFVFHTRELSGRKRSTFYVLVNFSRYAR</sequence>
<protein>
    <recommendedName>
        <fullName evidence="7">Initiator protein NS1</fullName>
        <ecNumber evidence="6">3.6.4.12</ecNumber>
    </recommendedName>
    <alternativeName>
        <fullName evidence="24">Non-structural protein 1</fullName>
    </alternativeName>
    <alternativeName>
        <fullName evidence="25">Non-structural protein NS1</fullName>
    </alternativeName>
</protein>
<feature type="region of interest" description="Disordered" evidence="28">
    <location>
        <begin position="636"/>
        <end position="664"/>
    </location>
</feature>
<dbReference type="Gene3D" id="3.40.50.300">
    <property type="entry name" value="P-loop containing nucleotide triphosphate hydrolases"/>
    <property type="match status" value="1"/>
</dbReference>
<keyword evidence="15" id="KW-0347">Helicase</keyword>
<dbReference type="GO" id="GO:0005524">
    <property type="term" value="F:ATP binding"/>
    <property type="evidence" value="ECO:0007669"/>
    <property type="project" value="UniProtKB-KW"/>
</dbReference>
<dbReference type="InterPro" id="IPR027417">
    <property type="entry name" value="P-loop_NTPase"/>
</dbReference>
<evidence type="ECO:0000256" key="14">
    <source>
        <dbReference type="ARBA" id="ARBA00022801"/>
    </source>
</evidence>
<evidence type="ECO:0000259" key="30">
    <source>
        <dbReference type="PROSITE" id="PS52022"/>
    </source>
</evidence>
<evidence type="ECO:0000313" key="31">
    <source>
        <dbReference type="EMBL" id="QDQ17565.1"/>
    </source>
</evidence>
<keyword evidence="19" id="KW-1194">Viral DNA replication</keyword>
<dbReference type="Gene3D" id="3.40.1310.20">
    <property type="match status" value="1"/>
</dbReference>
<dbReference type="PROSITE" id="PS51206">
    <property type="entry name" value="SF3_HELICASE_1"/>
    <property type="match status" value="1"/>
</dbReference>
<proteinExistence type="inferred from homology"/>
<evidence type="ECO:0000256" key="26">
    <source>
        <dbReference type="ARBA" id="ARBA00047995"/>
    </source>
</evidence>
<keyword evidence="18" id="KW-0805">Transcription regulation</keyword>
<comment type="function">
    <text evidence="2">Multifunctional protein which displays endonuclease and helicase activities required for initiating and directing viral DNA replication. Also plays a role in viral packaging and transactivation of several promoters. Binds site-specifically to 2-3 approximate tandem copies within the origins of replication (Ori), unwinds this hairpin region and nicks one DNA strand thereby initiating the rolling circle replication (RCR). Becomes covalently attached to the 5' end of the nick and provides a 3'OH for priming DNA synthesis. The helicase activity unwinds DNA in a 3'-5' direction on the longer strand. Participates in the transcriptional regulation of several promoters.</text>
</comment>
<dbReference type="GO" id="GO:0006260">
    <property type="term" value="P:DNA replication"/>
    <property type="evidence" value="ECO:0007669"/>
    <property type="project" value="UniProtKB-UniRule"/>
</dbReference>
<dbReference type="GO" id="GO:0039693">
    <property type="term" value="P:viral DNA genome replication"/>
    <property type="evidence" value="ECO:0007669"/>
    <property type="project" value="UniProtKB-KW"/>
</dbReference>
<dbReference type="PROSITE" id="PS52022">
    <property type="entry name" value="PV_NS1_NUC"/>
    <property type="match status" value="1"/>
</dbReference>
<feature type="short sequence motif" description="RCR-2" evidence="27">
    <location>
        <begin position="130"/>
        <end position="132"/>
    </location>
</feature>
<evidence type="ECO:0000256" key="2">
    <source>
        <dbReference type="ARBA" id="ARBA00002892"/>
    </source>
</evidence>
<accession>A0A5J6BDH4</accession>
<evidence type="ECO:0000256" key="5">
    <source>
        <dbReference type="ARBA" id="ARBA00011717"/>
    </source>
</evidence>
<dbReference type="GO" id="GO:0003677">
    <property type="term" value="F:DNA binding"/>
    <property type="evidence" value="ECO:0007669"/>
    <property type="project" value="UniProtKB-UniRule"/>
</dbReference>
<evidence type="ECO:0000256" key="1">
    <source>
        <dbReference type="ARBA" id="ARBA00001946"/>
    </source>
</evidence>
<feature type="domain" description="PV NS1-Nuc" evidence="30">
    <location>
        <begin position="21"/>
        <end position="285"/>
    </location>
</feature>
<keyword evidence="13 27" id="KW-0255">Endonuclease</keyword>
<keyword evidence="9 27" id="KW-0235">DNA replication</keyword>
<dbReference type="GO" id="GO:0046872">
    <property type="term" value="F:metal ion binding"/>
    <property type="evidence" value="ECO:0007669"/>
    <property type="project" value="UniProtKB-KW"/>
</dbReference>
<comment type="similarity">
    <text evidence="4">Belongs to the parvoviruses initiator protein NS1 family.</text>
</comment>
<feature type="domain" description="SF3 helicase" evidence="29">
    <location>
        <begin position="400"/>
        <end position="567"/>
    </location>
</feature>
<evidence type="ECO:0000256" key="4">
    <source>
        <dbReference type="ARBA" id="ARBA00009826"/>
    </source>
</evidence>
<evidence type="ECO:0000256" key="23">
    <source>
        <dbReference type="ARBA" id="ARBA00023268"/>
    </source>
</evidence>
<evidence type="ECO:0000256" key="12">
    <source>
        <dbReference type="ARBA" id="ARBA00022741"/>
    </source>
</evidence>
<dbReference type="EMBL" id="MK014742">
    <property type="protein sequence ID" value="QDQ17565.1"/>
    <property type="molecule type" value="Genomic_DNA"/>
</dbReference>
<keyword evidence="22" id="KW-0804">Transcription</keyword>
<keyword evidence="17" id="KW-0460">Magnesium</keyword>
<dbReference type="GO" id="GO:0003678">
    <property type="term" value="F:DNA helicase activity"/>
    <property type="evidence" value="ECO:0007669"/>
    <property type="project" value="UniProtKB-EC"/>
</dbReference>
<keyword evidence="10 27" id="KW-0540">Nuclease</keyword>
<comment type="subcellular location">
    <subcellularLocation>
        <location evidence="3 27">Host nucleus</location>
    </subcellularLocation>
</comment>
<dbReference type="InterPro" id="IPR014015">
    <property type="entry name" value="Helicase_SF3_DNA-vir"/>
</dbReference>
<dbReference type="InterPro" id="IPR054766">
    <property type="entry name" value="BoV_NS1-like_N"/>
</dbReference>
<feature type="compositionally biased region" description="Basic and acidic residues" evidence="28">
    <location>
        <begin position="638"/>
        <end position="652"/>
    </location>
</feature>
<evidence type="ECO:0000256" key="28">
    <source>
        <dbReference type="SAM" id="MobiDB-lite"/>
    </source>
</evidence>
<evidence type="ECO:0000256" key="20">
    <source>
        <dbReference type="ARBA" id="ARBA00023124"/>
    </source>
</evidence>
<evidence type="ECO:0000259" key="29">
    <source>
        <dbReference type="PROSITE" id="PS51206"/>
    </source>
</evidence>
<dbReference type="GO" id="GO:0004519">
    <property type="term" value="F:endonuclease activity"/>
    <property type="evidence" value="ECO:0007669"/>
    <property type="project" value="UniProtKB-UniRule"/>
</dbReference>
<dbReference type="GO" id="GO:0016787">
    <property type="term" value="F:hydrolase activity"/>
    <property type="evidence" value="ECO:0007669"/>
    <property type="project" value="UniProtKB-KW"/>
</dbReference>
<evidence type="ECO:0000256" key="15">
    <source>
        <dbReference type="ARBA" id="ARBA00022806"/>
    </source>
</evidence>
<feature type="short sequence motif" description="RCR-3" evidence="27">
    <location>
        <begin position="226"/>
        <end position="230"/>
    </location>
</feature>
<evidence type="ECO:0000256" key="8">
    <source>
        <dbReference type="ARBA" id="ARBA00022562"/>
    </source>
</evidence>
<dbReference type="InterPro" id="IPR001257">
    <property type="entry name" value="Parvovirus_NS1_helicase"/>
</dbReference>
<evidence type="ECO:0000256" key="6">
    <source>
        <dbReference type="ARBA" id="ARBA00012551"/>
    </source>
</evidence>
<evidence type="ECO:0000256" key="11">
    <source>
        <dbReference type="ARBA" id="ARBA00022723"/>
    </source>
</evidence>
<evidence type="ECO:0000256" key="17">
    <source>
        <dbReference type="ARBA" id="ARBA00022842"/>
    </source>
</evidence>
<comment type="subunit">
    <text evidence="5">Homooligomer; when bound to DNA.</text>
</comment>
<keyword evidence="23" id="KW-0511">Multifunctional enzyme</keyword>
<dbReference type="Pfam" id="PF01057">
    <property type="entry name" value="Parvo_NS1"/>
    <property type="match status" value="1"/>
</dbReference>
<name>A0A5J6BDH4_9VIRU</name>
<evidence type="ECO:0000256" key="9">
    <source>
        <dbReference type="ARBA" id="ARBA00022705"/>
    </source>
</evidence>
<dbReference type="Pfam" id="PF22419">
    <property type="entry name" value="HBoV_NS1-like_N"/>
    <property type="match status" value="1"/>
</dbReference>
<evidence type="ECO:0000256" key="16">
    <source>
        <dbReference type="ARBA" id="ARBA00022840"/>
    </source>
</evidence>
<dbReference type="SUPFAM" id="SSF52540">
    <property type="entry name" value="P-loop containing nucleoside triphosphate hydrolases"/>
    <property type="match status" value="1"/>
</dbReference>
<dbReference type="GO" id="GO:0042025">
    <property type="term" value="C:host cell nucleus"/>
    <property type="evidence" value="ECO:0007669"/>
    <property type="project" value="UniProtKB-SubCell"/>
</dbReference>